<dbReference type="SUPFAM" id="SSF56796">
    <property type="entry name" value="Dehydroquinate synthase-like"/>
    <property type="match status" value="1"/>
</dbReference>
<reference evidence="7" key="1">
    <citation type="submission" date="2017-01" db="EMBL/GenBank/DDBJ databases">
        <authorList>
            <person name="Varghese N."/>
            <person name="Submissions S."/>
        </authorList>
    </citation>
    <scope>NUCLEOTIDE SEQUENCE [LARGE SCALE GENOMIC DNA]</scope>
    <source>
        <strain evidence="7">DSM 16176</strain>
    </source>
</reference>
<dbReference type="Pfam" id="PF00465">
    <property type="entry name" value="Fe-ADH"/>
    <property type="match status" value="1"/>
</dbReference>
<name>A0A1N7MHC3_9BACL</name>
<dbReference type="GO" id="GO:0046872">
    <property type="term" value="F:metal ion binding"/>
    <property type="evidence" value="ECO:0007669"/>
    <property type="project" value="InterPro"/>
</dbReference>
<keyword evidence="2" id="KW-0560">Oxidoreductase</keyword>
<accession>A0A1N7MHC3</accession>
<dbReference type="OrthoDB" id="9815791at2"/>
<dbReference type="RefSeq" id="WP_076346706.1">
    <property type="nucleotide sequence ID" value="NZ_FTOO01000005.1"/>
</dbReference>
<feature type="domain" description="Fe-containing alcohol dehydrogenase-like C-terminal" evidence="5">
    <location>
        <begin position="202"/>
        <end position="373"/>
    </location>
</feature>
<sequence>MPYIRSGFQFMARTTITNGVGSRVFLPETVRGLGGKRAFIVTDPGLVRAGLLDKILELFDLVPTSVAIAGVFDRVEQDAKAHIINEAARAYRECAADSLIALGGGSVLDTVKGIKWMVSRGLTDIRPALIGNVLEMWPEAQPIFIPHVALPTTAGTGAEASPIAVVFHDDLGVKVNLINPFINADIAILDPELTVGLPPSITAFTGFDALTHAVEGYFSPQANPFTDAYAIQSARMIFDNLPKAVANGQDLTARANMLMASTMAITSFSLALNAIPVHNMAHAFGAKFGIPHGLANAVLLPNVMAAMPAFYRPRIREFMAAIGMEAPADPDAALEAFIARVRDLRAQVGLPATFAEYQLDKRQLGKMVDAVHADPSGVVYRLPDAIIQRVTREVAS</sequence>
<dbReference type="AlphaFoldDB" id="A0A1N7MHC3"/>
<dbReference type="InterPro" id="IPR018211">
    <property type="entry name" value="ADH_Fe_CS"/>
</dbReference>
<dbReference type="Proteomes" id="UP000186156">
    <property type="component" value="Unassembled WGS sequence"/>
</dbReference>
<evidence type="ECO:0000313" key="6">
    <source>
        <dbReference type="EMBL" id="SIS85525.1"/>
    </source>
</evidence>
<dbReference type="EMBL" id="FTOO01000005">
    <property type="protein sequence ID" value="SIS85525.1"/>
    <property type="molecule type" value="Genomic_DNA"/>
</dbReference>
<evidence type="ECO:0000256" key="2">
    <source>
        <dbReference type="ARBA" id="ARBA00023002"/>
    </source>
</evidence>
<feature type="domain" description="Alcohol dehydrogenase iron-type/glycerol dehydrogenase GldA" evidence="4">
    <location>
        <begin position="15"/>
        <end position="191"/>
    </location>
</feature>
<evidence type="ECO:0000259" key="4">
    <source>
        <dbReference type="Pfam" id="PF00465"/>
    </source>
</evidence>
<dbReference type="InterPro" id="IPR001670">
    <property type="entry name" value="ADH_Fe/GldA"/>
</dbReference>
<dbReference type="Gene3D" id="1.20.1090.10">
    <property type="entry name" value="Dehydroquinate synthase-like - alpha domain"/>
    <property type="match status" value="1"/>
</dbReference>
<keyword evidence="3" id="KW-0520">NAD</keyword>
<dbReference type="Gene3D" id="3.40.50.1970">
    <property type="match status" value="1"/>
</dbReference>
<dbReference type="PROSITE" id="PS00913">
    <property type="entry name" value="ADH_IRON_1"/>
    <property type="match status" value="1"/>
</dbReference>
<protein>
    <submittedName>
        <fullName evidence="6">Alcohol dehydrogenase, class IV</fullName>
    </submittedName>
</protein>
<dbReference type="STRING" id="252246.SAMN05421799_105153"/>
<keyword evidence="7" id="KW-1185">Reference proteome</keyword>
<evidence type="ECO:0000256" key="3">
    <source>
        <dbReference type="ARBA" id="ARBA00023027"/>
    </source>
</evidence>
<dbReference type="FunFam" id="3.40.50.1970:FF:000003">
    <property type="entry name" value="Alcohol dehydrogenase, iron-containing"/>
    <property type="match status" value="1"/>
</dbReference>
<organism evidence="6 7">
    <name type="scientific">Alicyclobacillus vulcanalis</name>
    <dbReference type="NCBI Taxonomy" id="252246"/>
    <lineage>
        <taxon>Bacteria</taxon>
        <taxon>Bacillati</taxon>
        <taxon>Bacillota</taxon>
        <taxon>Bacilli</taxon>
        <taxon>Bacillales</taxon>
        <taxon>Alicyclobacillaceae</taxon>
        <taxon>Alicyclobacillus</taxon>
    </lineage>
</organism>
<gene>
    <name evidence="6" type="ORF">SAMN05421799_105153</name>
</gene>
<dbReference type="Pfam" id="PF25137">
    <property type="entry name" value="ADH_Fe_C"/>
    <property type="match status" value="1"/>
</dbReference>
<proteinExistence type="inferred from homology"/>
<dbReference type="InterPro" id="IPR056798">
    <property type="entry name" value="ADH_Fe_C"/>
</dbReference>
<evidence type="ECO:0000313" key="7">
    <source>
        <dbReference type="Proteomes" id="UP000186156"/>
    </source>
</evidence>
<evidence type="ECO:0000256" key="1">
    <source>
        <dbReference type="ARBA" id="ARBA00007358"/>
    </source>
</evidence>
<dbReference type="PANTHER" id="PTHR11496:SF102">
    <property type="entry name" value="ALCOHOL DEHYDROGENASE 4"/>
    <property type="match status" value="1"/>
</dbReference>
<evidence type="ECO:0000259" key="5">
    <source>
        <dbReference type="Pfam" id="PF25137"/>
    </source>
</evidence>
<dbReference type="GO" id="GO:0004022">
    <property type="term" value="F:alcohol dehydrogenase (NAD+) activity"/>
    <property type="evidence" value="ECO:0007669"/>
    <property type="project" value="TreeGrafter"/>
</dbReference>
<dbReference type="CDD" id="cd14863">
    <property type="entry name" value="Fe-ADH-like"/>
    <property type="match status" value="1"/>
</dbReference>
<comment type="similarity">
    <text evidence="1">Belongs to the iron-containing alcohol dehydrogenase family.</text>
</comment>
<dbReference type="PANTHER" id="PTHR11496">
    <property type="entry name" value="ALCOHOL DEHYDROGENASE"/>
    <property type="match status" value="1"/>
</dbReference>
<dbReference type="InterPro" id="IPR039697">
    <property type="entry name" value="Alcohol_dehydrogenase_Fe"/>
</dbReference>